<dbReference type="Proteomes" id="UP000519023">
    <property type="component" value="Unassembled WGS sequence"/>
</dbReference>
<dbReference type="EMBL" id="JABBFV010000015">
    <property type="protein sequence ID" value="NML11943.1"/>
    <property type="molecule type" value="Genomic_DNA"/>
</dbReference>
<feature type="domain" description="AAA+ ATPase" evidence="2">
    <location>
        <begin position="200"/>
        <end position="424"/>
    </location>
</feature>
<evidence type="ECO:0000259" key="2">
    <source>
        <dbReference type="SMART" id="SM00382"/>
    </source>
</evidence>
<gene>
    <name evidence="3" type="ORF">HHL08_17605</name>
</gene>
<dbReference type="Gene3D" id="3.40.50.300">
    <property type="entry name" value="P-loop containing nucleotide triphosphate hydrolases"/>
    <property type="match status" value="2"/>
</dbReference>
<evidence type="ECO:0000313" key="4">
    <source>
        <dbReference type="Proteomes" id="UP000519023"/>
    </source>
</evidence>
<dbReference type="InterPro" id="IPR027417">
    <property type="entry name" value="P-loop_NTPase"/>
</dbReference>
<dbReference type="InterPro" id="IPR003593">
    <property type="entry name" value="AAA+_ATPase"/>
</dbReference>
<comment type="caution">
    <text evidence="3">The sequence shown here is derived from an EMBL/GenBank/DDBJ whole genome shotgun (WGS) entry which is preliminary data.</text>
</comment>
<proteinExistence type="predicted"/>
<dbReference type="AlphaFoldDB" id="A0A7X9WXX6"/>
<evidence type="ECO:0000313" key="3">
    <source>
        <dbReference type="EMBL" id="NML11943.1"/>
    </source>
</evidence>
<sequence length="736" mass="81422">MGFRLVDANVFQTSSYGGLGLSGQPLDGPHHACSTRLEGYPYLRRIWTGCRRVHACYSRPSCAGCQVGRDRHKPRLCRPSQGLDHGSAPICSHRFGFQRRGDLIETRTAASRLHSFRVIVEHEARSKLLVTREQTGDGLLARGRTSRKTARLELALARHLALAMDDAPRLASSDRLLAALETSGLTPAQEQALAQLAGSRDRLIGVHGVAGAGKSTLVRAMAEAVDPDIRMLALAPTSSAAANLGDMAGIESRTVASLIAGGGHGIDSRDVLVIDEAGQLGNRQALRLLEISRDTGVRLLLLGDNRQTGAIEQGKAFWLLQRLGLPKAELTESMRQQTRLMRHAVALAREGDYAGSIDSLDKVVSGSGPDGLARDLVSEWTRLKRENRDNTNILVLDNASRIIVNDQIRSTLRREGVIAAQDMTLQVLTPSPLSSEERRMARFYSRGQVVMFSRDEARQGIARKAEYRVAGLGREENGRQVVRLVDELGHTIRWDPRLTRAAQINVFNAEERGVAVGDRIQWRLATKDLGRKNAERGTVIQLDGPIASIRWDRAKDVQSVDLTRFKTWDHGYAETVYSSQSKTYARAYILAPVNSPLVNGQNYYTAITRARFGVKLWTEDPERLADRLVRRTGEKRSALEGLGRLDLSHAEAIRTRHGDRLRVARAKTDAERRDATLEPQMPIRRGSIADVARSATDALTALVQRVLAKERSGEKDQPTQQPDRARDDKPYRGHSR</sequence>
<protein>
    <submittedName>
        <fullName evidence="3">AAA family ATPase</fullName>
    </submittedName>
</protein>
<reference evidence="3 4" key="1">
    <citation type="submission" date="2020-04" db="EMBL/GenBank/DDBJ databases">
        <title>Sphingobium sp. AR-3-1 isolated from Arctic soil.</title>
        <authorList>
            <person name="Dahal R.H."/>
            <person name="Chaudhary D.K."/>
        </authorList>
    </citation>
    <scope>NUCLEOTIDE SEQUENCE [LARGE SCALE GENOMIC DNA]</scope>
    <source>
        <strain evidence="3 4">AR-3-1</strain>
    </source>
</reference>
<accession>A0A7X9WXX6</accession>
<name>A0A7X9WXX6_9SPHN</name>
<dbReference type="PRINTS" id="PR00364">
    <property type="entry name" value="DISEASERSIST"/>
</dbReference>
<evidence type="ECO:0000256" key="1">
    <source>
        <dbReference type="SAM" id="MobiDB-lite"/>
    </source>
</evidence>
<dbReference type="SUPFAM" id="SSF52540">
    <property type="entry name" value="P-loop containing nucleoside triphosphate hydrolases"/>
    <property type="match status" value="2"/>
</dbReference>
<dbReference type="Pfam" id="PF13604">
    <property type="entry name" value="AAA_30"/>
    <property type="match status" value="1"/>
</dbReference>
<feature type="region of interest" description="Disordered" evidence="1">
    <location>
        <begin position="708"/>
        <end position="736"/>
    </location>
</feature>
<organism evidence="3 4">
    <name type="scientific">Sphingobium psychrophilum</name>
    <dbReference type="NCBI Taxonomy" id="2728834"/>
    <lineage>
        <taxon>Bacteria</taxon>
        <taxon>Pseudomonadati</taxon>
        <taxon>Pseudomonadota</taxon>
        <taxon>Alphaproteobacteria</taxon>
        <taxon>Sphingomonadales</taxon>
        <taxon>Sphingomonadaceae</taxon>
        <taxon>Sphingobium</taxon>
    </lineage>
</organism>
<keyword evidence="4" id="KW-1185">Reference proteome</keyword>
<dbReference type="SMART" id="SM00382">
    <property type="entry name" value="AAA"/>
    <property type="match status" value="1"/>
</dbReference>
<dbReference type="Gene3D" id="2.30.30.940">
    <property type="match status" value="1"/>
</dbReference>
<dbReference type="CDD" id="cd18809">
    <property type="entry name" value="SF1_C_RecD"/>
    <property type="match status" value="1"/>
</dbReference>